<feature type="domain" description="MurNAc-LAA" evidence="2">
    <location>
        <begin position="112"/>
        <end position="221"/>
    </location>
</feature>
<keyword evidence="1" id="KW-0378">Hydrolase</keyword>
<reference evidence="3 4" key="1">
    <citation type="submission" date="2019-03" db="EMBL/GenBank/DDBJ databases">
        <title>Genomic Encyclopedia of Type Strains, Phase IV (KMG-IV): sequencing the most valuable type-strain genomes for metagenomic binning, comparative biology and taxonomic classification.</title>
        <authorList>
            <person name="Goeker M."/>
        </authorList>
    </citation>
    <scope>NUCLEOTIDE SEQUENCE [LARGE SCALE GENOMIC DNA]</scope>
    <source>
        <strain evidence="3 4">DSM 15969</strain>
    </source>
</reference>
<dbReference type="Proteomes" id="UP000295063">
    <property type="component" value="Unassembled WGS sequence"/>
</dbReference>
<proteinExistence type="predicted"/>
<evidence type="ECO:0000256" key="1">
    <source>
        <dbReference type="ARBA" id="ARBA00022801"/>
    </source>
</evidence>
<keyword evidence="4" id="KW-1185">Reference proteome</keyword>
<protein>
    <submittedName>
        <fullName evidence="3">N-acetylmuramoyl-L-alanine amidase</fullName>
    </submittedName>
</protein>
<dbReference type="SUPFAM" id="SSF53187">
    <property type="entry name" value="Zn-dependent exopeptidases"/>
    <property type="match status" value="1"/>
</dbReference>
<dbReference type="OrthoDB" id="9806267at2"/>
<dbReference type="GO" id="GO:0030288">
    <property type="term" value="C:outer membrane-bounded periplasmic space"/>
    <property type="evidence" value="ECO:0007669"/>
    <property type="project" value="TreeGrafter"/>
</dbReference>
<dbReference type="AlphaFoldDB" id="A0A4R1Q0S5"/>
<name>A0A4R1Q0S5_9FIRM</name>
<organism evidence="3 4">
    <name type="scientific">Anaerospora hongkongensis</name>
    <dbReference type="NCBI Taxonomy" id="244830"/>
    <lineage>
        <taxon>Bacteria</taxon>
        <taxon>Bacillati</taxon>
        <taxon>Bacillota</taxon>
        <taxon>Negativicutes</taxon>
        <taxon>Selenomonadales</taxon>
        <taxon>Sporomusaceae</taxon>
        <taxon>Anaerospora</taxon>
    </lineage>
</organism>
<dbReference type="EMBL" id="SLUI01000015">
    <property type="protein sequence ID" value="TCL34427.1"/>
    <property type="molecule type" value="Genomic_DNA"/>
</dbReference>
<evidence type="ECO:0000259" key="2">
    <source>
        <dbReference type="SMART" id="SM00646"/>
    </source>
</evidence>
<dbReference type="RefSeq" id="WP_132082839.1">
    <property type="nucleotide sequence ID" value="NZ_SLUI01000015.1"/>
</dbReference>
<dbReference type="GO" id="GO:0008745">
    <property type="term" value="F:N-acetylmuramoyl-L-alanine amidase activity"/>
    <property type="evidence" value="ECO:0007669"/>
    <property type="project" value="InterPro"/>
</dbReference>
<dbReference type="GO" id="GO:0009253">
    <property type="term" value="P:peptidoglycan catabolic process"/>
    <property type="evidence" value="ECO:0007669"/>
    <property type="project" value="InterPro"/>
</dbReference>
<dbReference type="CDD" id="cd02696">
    <property type="entry name" value="MurNAc-LAA"/>
    <property type="match status" value="1"/>
</dbReference>
<evidence type="ECO:0000313" key="4">
    <source>
        <dbReference type="Proteomes" id="UP000295063"/>
    </source>
</evidence>
<accession>A0A4R1Q0S5</accession>
<sequence>MQIVYVGKRYFSFLLLPLILFTLTLAAQEAKPALTDKVIIIDAGHGGIDTGASRSGVMEKDINLAVALQLKTILNQQGAKVVLSREADVELSTECDNDKVRGRYHRDLAARVELAGESDADLFISIHANVAGNTKRHGAEAFYYAKSESGKVLANAILTELHSITPTPATANPGDYFVLRRSKIPAALIEIGYISNPDERKLLQSADYQRKLAETIAAGIGNFYLQ</sequence>
<dbReference type="PANTHER" id="PTHR30404">
    <property type="entry name" value="N-ACETYLMURAMOYL-L-ALANINE AMIDASE"/>
    <property type="match status" value="1"/>
</dbReference>
<dbReference type="SMART" id="SM00646">
    <property type="entry name" value="Ami_3"/>
    <property type="match status" value="1"/>
</dbReference>
<dbReference type="InterPro" id="IPR002508">
    <property type="entry name" value="MurNAc-LAA_cat"/>
</dbReference>
<dbReference type="InterPro" id="IPR050695">
    <property type="entry name" value="N-acetylmuramoyl_amidase_3"/>
</dbReference>
<comment type="caution">
    <text evidence="3">The sequence shown here is derived from an EMBL/GenBank/DDBJ whole genome shotgun (WGS) entry which is preliminary data.</text>
</comment>
<gene>
    <name evidence="3" type="ORF">EV210_11510</name>
</gene>
<evidence type="ECO:0000313" key="3">
    <source>
        <dbReference type="EMBL" id="TCL34427.1"/>
    </source>
</evidence>
<dbReference type="Pfam" id="PF01520">
    <property type="entry name" value="Amidase_3"/>
    <property type="match status" value="1"/>
</dbReference>
<dbReference type="PANTHER" id="PTHR30404:SF0">
    <property type="entry name" value="N-ACETYLMURAMOYL-L-ALANINE AMIDASE AMIC"/>
    <property type="match status" value="1"/>
</dbReference>
<dbReference type="Gene3D" id="3.40.630.40">
    <property type="entry name" value="Zn-dependent exopeptidases"/>
    <property type="match status" value="1"/>
</dbReference>